<sequence>MDFRDTKAIYLQIADRICDEVLVGKFAEDGRIPSVREYAAVVEVNANTVMRSFDQLQSQGIIYNKRGIGYFVAAGARERILALRKEQFLTNEVDYFFKQLYTLGISDAELAAMYRDYAKKQEKNNKL</sequence>
<feature type="domain" description="HTH gntR-type" evidence="4">
    <location>
        <begin position="7"/>
        <end position="75"/>
    </location>
</feature>
<dbReference type="InterPro" id="IPR000524">
    <property type="entry name" value="Tscrpt_reg_HTH_GntR"/>
</dbReference>
<dbReference type="CDD" id="cd07377">
    <property type="entry name" value="WHTH_GntR"/>
    <property type="match status" value="1"/>
</dbReference>
<proteinExistence type="predicted"/>
<gene>
    <name evidence="5" type="ORF">K8W02_03930</name>
</gene>
<dbReference type="AlphaFoldDB" id="A0A921HXE4"/>
<dbReference type="GO" id="GO:0003700">
    <property type="term" value="F:DNA-binding transcription factor activity"/>
    <property type="evidence" value="ECO:0007669"/>
    <property type="project" value="InterPro"/>
</dbReference>
<name>A0A921HXE4_9BACT</name>
<evidence type="ECO:0000313" key="6">
    <source>
        <dbReference type="Proteomes" id="UP000717835"/>
    </source>
</evidence>
<evidence type="ECO:0000259" key="4">
    <source>
        <dbReference type="PROSITE" id="PS50949"/>
    </source>
</evidence>
<dbReference type="PANTHER" id="PTHR38445">
    <property type="entry name" value="HTH-TYPE TRANSCRIPTIONAL REPRESSOR YTRA"/>
    <property type="match status" value="1"/>
</dbReference>
<dbReference type="InterPro" id="IPR036388">
    <property type="entry name" value="WH-like_DNA-bd_sf"/>
</dbReference>
<protein>
    <submittedName>
        <fullName evidence="5">GntR family transcriptional regulator</fullName>
    </submittedName>
</protein>
<dbReference type="RefSeq" id="WP_276826800.1">
    <property type="nucleotide sequence ID" value="NZ_DYVX01000033.1"/>
</dbReference>
<dbReference type="Gene3D" id="1.10.287.100">
    <property type="match status" value="1"/>
</dbReference>
<evidence type="ECO:0000256" key="1">
    <source>
        <dbReference type="ARBA" id="ARBA00023015"/>
    </source>
</evidence>
<dbReference type="Proteomes" id="UP000717835">
    <property type="component" value="Unassembled WGS sequence"/>
</dbReference>
<keyword evidence="3" id="KW-0804">Transcription</keyword>
<dbReference type="PROSITE" id="PS50949">
    <property type="entry name" value="HTH_GNTR"/>
    <property type="match status" value="1"/>
</dbReference>
<organism evidence="5 6">
    <name type="scientific">Mediterranea massiliensis</name>
    <dbReference type="NCBI Taxonomy" id="1841865"/>
    <lineage>
        <taxon>Bacteria</taxon>
        <taxon>Pseudomonadati</taxon>
        <taxon>Bacteroidota</taxon>
        <taxon>Bacteroidia</taxon>
        <taxon>Bacteroidales</taxon>
        <taxon>Bacteroidaceae</taxon>
        <taxon>Mediterranea</taxon>
    </lineage>
</organism>
<dbReference type="Gene3D" id="1.10.10.10">
    <property type="entry name" value="Winged helix-like DNA-binding domain superfamily/Winged helix DNA-binding domain"/>
    <property type="match status" value="1"/>
</dbReference>
<dbReference type="PANTHER" id="PTHR38445:SF10">
    <property type="entry name" value="GNTR-FAMILY TRANSCRIPTIONAL REGULATOR"/>
    <property type="match status" value="1"/>
</dbReference>
<evidence type="ECO:0000256" key="3">
    <source>
        <dbReference type="ARBA" id="ARBA00023163"/>
    </source>
</evidence>
<evidence type="ECO:0000256" key="2">
    <source>
        <dbReference type="ARBA" id="ARBA00023125"/>
    </source>
</evidence>
<keyword evidence="1" id="KW-0805">Transcription regulation</keyword>
<evidence type="ECO:0000313" key="5">
    <source>
        <dbReference type="EMBL" id="HJF91522.1"/>
    </source>
</evidence>
<dbReference type="InterPro" id="IPR036390">
    <property type="entry name" value="WH_DNA-bd_sf"/>
</dbReference>
<comment type="caution">
    <text evidence="5">The sequence shown here is derived from an EMBL/GenBank/DDBJ whole genome shotgun (WGS) entry which is preliminary data.</text>
</comment>
<dbReference type="SUPFAM" id="SSF46785">
    <property type="entry name" value="Winged helix' DNA-binding domain"/>
    <property type="match status" value="1"/>
</dbReference>
<reference evidence="5" key="2">
    <citation type="submission" date="2021-09" db="EMBL/GenBank/DDBJ databases">
        <authorList>
            <person name="Gilroy R."/>
        </authorList>
    </citation>
    <scope>NUCLEOTIDE SEQUENCE</scope>
    <source>
        <strain evidence="5">CHK55-1828</strain>
    </source>
</reference>
<dbReference type="Pfam" id="PF00392">
    <property type="entry name" value="GntR"/>
    <property type="match status" value="1"/>
</dbReference>
<accession>A0A921HXE4</accession>
<dbReference type="SMART" id="SM00345">
    <property type="entry name" value="HTH_GNTR"/>
    <property type="match status" value="1"/>
</dbReference>
<dbReference type="EMBL" id="DYVX01000033">
    <property type="protein sequence ID" value="HJF91522.1"/>
    <property type="molecule type" value="Genomic_DNA"/>
</dbReference>
<reference evidence="5" key="1">
    <citation type="journal article" date="2021" name="PeerJ">
        <title>Extensive microbial diversity within the chicken gut microbiome revealed by metagenomics and culture.</title>
        <authorList>
            <person name="Gilroy R."/>
            <person name="Ravi A."/>
            <person name="Getino M."/>
            <person name="Pursley I."/>
            <person name="Horton D.L."/>
            <person name="Alikhan N.F."/>
            <person name="Baker D."/>
            <person name="Gharbi K."/>
            <person name="Hall N."/>
            <person name="Watson M."/>
            <person name="Adriaenssens E.M."/>
            <person name="Foster-Nyarko E."/>
            <person name="Jarju S."/>
            <person name="Secka A."/>
            <person name="Antonio M."/>
            <person name="Oren A."/>
            <person name="Chaudhuri R.R."/>
            <person name="La Ragione R."/>
            <person name="Hildebrand F."/>
            <person name="Pallen M.J."/>
        </authorList>
    </citation>
    <scope>NUCLEOTIDE SEQUENCE</scope>
    <source>
        <strain evidence="5">CHK55-1828</strain>
    </source>
</reference>
<keyword evidence="2" id="KW-0238">DNA-binding</keyword>
<dbReference type="GO" id="GO:0003677">
    <property type="term" value="F:DNA binding"/>
    <property type="evidence" value="ECO:0007669"/>
    <property type="project" value="UniProtKB-KW"/>
</dbReference>